<proteinExistence type="predicted"/>
<feature type="transmembrane region" description="Helical" evidence="1">
    <location>
        <begin position="141"/>
        <end position="164"/>
    </location>
</feature>
<feature type="transmembrane region" description="Helical" evidence="1">
    <location>
        <begin position="176"/>
        <end position="195"/>
    </location>
</feature>
<dbReference type="RefSeq" id="WP_251945419.1">
    <property type="nucleotide sequence ID" value="NZ_JAMRYM010000033.1"/>
</dbReference>
<evidence type="ECO:0000313" key="3">
    <source>
        <dbReference type="Proteomes" id="UP001155240"/>
    </source>
</evidence>
<reference evidence="2" key="1">
    <citation type="submission" date="2022-06" db="EMBL/GenBank/DDBJ databases">
        <title>Whole genome shotgun sequencing (WGS) of Rathayibacter sp. ZW T2_19, isolated from stored onions (Allium cepa).</title>
        <authorList>
            <person name="Stoll D.A."/>
            <person name="Huch M."/>
        </authorList>
    </citation>
    <scope>NUCLEOTIDE SEQUENCE</scope>
    <source>
        <strain evidence="2">ZW T2_19</strain>
    </source>
</reference>
<keyword evidence="3" id="KW-1185">Reference proteome</keyword>
<protein>
    <submittedName>
        <fullName evidence="2">Uncharacterized protein</fullName>
    </submittedName>
</protein>
<organism evidence="2 3">
    <name type="scientific">Rathayibacter rubneri</name>
    <dbReference type="NCBI Taxonomy" id="2950106"/>
    <lineage>
        <taxon>Bacteria</taxon>
        <taxon>Bacillati</taxon>
        <taxon>Actinomycetota</taxon>
        <taxon>Actinomycetes</taxon>
        <taxon>Micrococcales</taxon>
        <taxon>Microbacteriaceae</taxon>
        <taxon>Rathayibacter</taxon>
    </lineage>
</organism>
<name>A0A9X2DXW8_9MICO</name>
<dbReference type="EMBL" id="JAMRYM010000033">
    <property type="protein sequence ID" value="MCM6762654.1"/>
    <property type="molecule type" value="Genomic_DNA"/>
</dbReference>
<feature type="transmembrane region" description="Helical" evidence="1">
    <location>
        <begin position="72"/>
        <end position="92"/>
    </location>
</feature>
<feature type="transmembrane region" description="Helical" evidence="1">
    <location>
        <begin position="308"/>
        <end position="328"/>
    </location>
</feature>
<gene>
    <name evidence="2" type="ORF">NB037_09530</name>
</gene>
<keyword evidence="1" id="KW-0812">Transmembrane</keyword>
<dbReference type="Proteomes" id="UP001155240">
    <property type="component" value="Unassembled WGS sequence"/>
</dbReference>
<feature type="transmembrane region" description="Helical" evidence="1">
    <location>
        <begin position="40"/>
        <end position="60"/>
    </location>
</feature>
<dbReference type="AlphaFoldDB" id="A0A9X2DXW8"/>
<comment type="caution">
    <text evidence="2">The sequence shown here is derived from an EMBL/GenBank/DDBJ whole genome shotgun (WGS) entry which is preliminary data.</text>
</comment>
<feature type="transmembrane region" description="Helical" evidence="1">
    <location>
        <begin position="104"/>
        <end position="129"/>
    </location>
</feature>
<evidence type="ECO:0000256" key="1">
    <source>
        <dbReference type="SAM" id="Phobius"/>
    </source>
</evidence>
<feature type="transmembrane region" description="Helical" evidence="1">
    <location>
        <begin position="238"/>
        <end position="260"/>
    </location>
</feature>
<keyword evidence="1" id="KW-1133">Transmembrane helix</keyword>
<sequence>AGPRDAAPVRAGRRLDGSSAMTAVREAPVADAVARPHRPLLALAIAMGVGTVLCAVALLIDPRELGGQSLWAKPLKFCLSIAVYSLTLAWLIGLLPRRRRLGRILGTVATAGLVVEMVVIGGAALVGAASHFDVSTPLHSVMWTTMAVSIVVVWLATLVLALLLARVPLGDGALTIAVRAGLVIGLIGMALAFLITGPTADQLADYRGVVGAHAVGVADGGPGLPLLGWSTTGGDLRIPHFLGMHALQGLPLLAIGLRLLGRRLPVLGEEAVRARLLVLAAAGWAGVVAITCWQALRGQSIVAPDPLTLTAGLVLAGLLLVGTAVVLARSRTPEVSR</sequence>
<evidence type="ECO:0000313" key="2">
    <source>
        <dbReference type="EMBL" id="MCM6762654.1"/>
    </source>
</evidence>
<keyword evidence="1" id="KW-0472">Membrane</keyword>
<feature type="non-terminal residue" evidence="2">
    <location>
        <position position="1"/>
    </location>
</feature>
<accession>A0A9X2DXW8</accession>
<feature type="transmembrane region" description="Helical" evidence="1">
    <location>
        <begin position="272"/>
        <end position="296"/>
    </location>
</feature>